<dbReference type="InterPro" id="IPR036890">
    <property type="entry name" value="HATPase_C_sf"/>
</dbReference>
<evidence type="ECO:0000256" key="15">
    <source>
        <dbReference type="SAM" id="Phobius"/>
    </source>
</evidence>
<evidence type="ECO:0000256" key="1">
    <source>
        <dbReference type="ARBA" id="ARBA00000085"/>
    </source>
</evidence>
<dbReference type="PANTHER" id="PTHR42878">
    <property type="entry name" value="TWO-COMPONENT HISTIDINE KINASE"/>
    <property type="match status" value="1"/>
</dbReference>
<keyword evidence="14 15" id="KW-0472">Membrane</keyword>
<evidence type="ECO:0000256" key="12">
    <source>
        <dbReference type="ARBA" id="ARBA00022989"/>
    </source>
</evidence>
<feature type="domain" description="PAS" evidence="16">
    <location>
        <begin position="211"/>
        <end position="256"/>
    </location>
</feature>
<evidence type="ECO:0000256" key="9">
    <source>
        <dbReference type="ARBA" id="ARBA00022741"/>
    </source>
</evidence>
<evidence type="ECO:0000256" key="6">
    <source>
        <dbReference type="ARBA" id="ARBA00022553"/>
    </source>
</evidence>
<dbReference type="InterPro" id="IPR029151">
    <property type="entry name" value="Sensor-like_sf"/>
</dbReference>
<evidence type="ECO:0000313" key="18">
    <source>
        <dbReference type="Proteomes" id="UP000031666"/>
    </source>
</evidence>
<dbReference type="SMART" id="SM00091">
    <property type="entry name" value="PAS"/>
    <property type="match status" value="1"/>
</dbReference>
<keyword evidence="10 17" id="KW-0418">Kinase</keyword>
<dbReference type="EMBL" id="BBSC01000011">
    <property type="protein sequence ID" value="GAM77902.1"/>
    <property type="molecule type" value="Genomic_DNA"/>
</dbReference>
<dbReference type="Pfam" id="PF17203">
    <property type="entry name" value="sCache_3_2"/>
    <property type="match status" value="1"/>
</dbReference>
<dbReference type="SUPFAM" id="SSF103190">
    <property type="entry name" value="Sensory domain-like"/>
    <property type="match status" value="1"/>
</dbReference>
<dbReference type="Gene3D" id="3.30.450.20">
    <property type="entry name" value="PAS domain"/>
    <property type="match status" value="2"/>
</dbReference>
<dbReference type="Pfam" id="PF02518">
    <property type="entry name" value="HATPase_c"/>
    <property type="match status" value="1"/>
</dbReference>
<dbReference type="GO" id="GO:0005886">
    <property type="term" value="C:plasma membrane"/>
    <property type="evidence" value="ECO:0007669"/>
    <property type="project" value="UniProtKB-SubCell"/>
</dbReference>
<dbReference type="Proteomes" id="UP000031666">
    <property type="component" value="Unassembled WGS sequence"/>
</dbReference>
<dbReference type="InterPro" id="IPR033463">
    <property type="entry name" value="sCache_3"/>
</dbReference>
<dbReference type="EC" id="2.7.13.3" evidence="4"/>
<proteinExistence type="predicted"/>
<dbReference type="GO" id="GO:0006355">
    <property type="term" value="P:regulation of DNA-templated transcription"/>
    <property type="evidence" value="ECO:0007669"/>
    <property type="project" value="InterPro"/>
</dbReference>
<dbReference type="AlphaFoldDB" id="A0A0B8QLE1"/>
<evidence type="ECO:0000256" key="8">
    <source>
        <dbReference type="ARBA" id="ARBA00022692"/>
    </source>
</evidence>
<keyword evidence="12 15" id="KW-1133">Transmembrane helix</keyword>
<keyword evidence="6" id="KW-0597">Phosphoprotein</keyword>
<evidence type="ECO:0000256" key="7">
    <source>
        <dbReference type="ARBA" id="ARBA00022679"/>
    </source>
</evidence>
<dbReference type="GO" id="GO:0000156">
    <property type="term" value="F:phosphorelay response regulator activity"/>
    <property type="evidence" value="ECO:0007669"/>
    <property type="project" value="TreeGrafter"/>
</dbReference>
<dbReference type="Gene3D" id="1.10.287.130">
    <property type="match status" value="1"/>
</dbReference>
<dbReference type="Pfam" id="PF14689">
    <property type="entry name" value="SPOB_a"/>
    <property type="match status" value="1"/>
</dbReference>
<reference evidence="17 18" key="2">
    <citation type="submission" date="2015-01" db="EMBL/GenBank/DDBJ databases">
        <authorList>
            <consortium name="NBRP consortium"/>
            <person name="Sawabe T."/>
            <person name="Meirelles P."/>
            <person name="Feng G."/>
            <person name="Sayaka M."/>
            <person name="Hattori M."/>
            <person name="Ohkuma M."/>
        </authorList>
    </citation>
    <scope>NUCLEOTIDE SEQUENCE [LARGE SCALE GENOMIC DNA]</scope>
    <source>
        <strain evidence="18">JCM 19241</strain>
    </source>
</reference>
<evidence type="ECO:0000256" key="5">
    <source>
        <dbReference type="ARBA" id="ARBA00022475"/>
    </source>
</evidence>
<dbReference type="GO" id="GO:0005524">
    <property type="term" value="F:ATP binding"/>
    <property type="evidence" value="ECO:0007669"/>
    <property type="project" value="UniProtKB-KW"/>
</dbReference>
<evidence type="ECO:0000256" key="4">
    <source>
        <dbReference type="ARBA" id="ARBA00012438"/>
    </source>
</evidence>
<keyword evidence="13" id="KW-0902">Two-component regulatory system</keyword>
<evidence type="ECO:0000256" key="3">
    <source>
        <dbReference type="ARBA" id="ARBA00004651"/>
    </source>
</evidence>
<dbReference type="PROSITE" id="PS50112">
    <property type="entry name" value="PAS"/>
    <property type="match status" value="1"/>
</dbReference>
<keyword evidence="7" id="KW-0808">Transferase</keyword>
<dbReference type="PANTHER" id="PTHR42878:SF7">
    <property type="entry name" value="SENSOR HISTIDINE KINASE GLRK"/>
    <property type="match status" value="1"/>
</dbReference>
<dbReference type="InterPro" id="IPR039506">
    <property type="entry name" value="SPOB_a"/>
</dbReference>
<keyword evidence="11" id="KW-0067">ATP-binding</keyword>
<dbReference type="GO" id="GO:0030295">
    <property type="term" value="F:protein kinase activator activity"/>
    <property type="evidence" value="ECO:0007669"/>
    <property type="project" value="TreeGrafter"/>
</dbReference>
<evidence type="ECO:0000259" key="16">
    <source>
        <dbReference type="PROSITE" id="PS50112"/>
    </source>
</evidence>
<evidence type="ECO:0000256" key="13">
    <source>
        <dbReference type="ARBA" id="ARBA00023012"/>
    </source>
</evidence>
<dbReference type="InterPro" id="IPR016120">
    <property type="entry name" value="Sig_transdc_His_kin_SpoOB"/>
</dbReference>
<dbReference type="SUPFAM" id="SSF55874">
    <property type="entry name" value="ATPase domain of HSP90 chaperone/DNA topoisomerase II/histidine kinase"/>
    <property type="match status" value="1"/>
</dbReference>
<dbReference type="GO" id="GO:0007234">
    <property type="term" value="P:osmosensory signaling via phosphorelay pathway"/>
    <property type="evidence" value="ECO:0007669"/>
    <property type="project" value="TreeGrafter"/>
</dbReference>
<keyword evidence="9" id="KW-0547">Nucleotide-binding</keyword>
<dbReference type="CDD" id="cd00130">
    <property type="entry name" value="PAS"/>
    <property type="match status" value="1"/>
</dbReference>
<dbReference type="InterPro" id="IPR035965">
    <property type="entry name" value="PAS-like_dom_sf"/>
</dbReference>
<dbReference type="InterPro" id="IPR003594">
    <property type="entry name" value="HATPase_dom"/>
</dbReference>
<comment type="caution">
    <text evidence="17">The sequence shown here is derived from an EMBL/GenBank/DDBJ whole genome shotgun (WGS) entry which is preliminary data.</text>
</comment>
<dbReference type="InterPro" id="IPR013767">
    <property type="entry name" value="PAS_fold"/>
</dbReference>
<dbReference type="STRING" id="1481914.JCM19241_630"/>
<organism evidence="17 18">
    <name type="scientific">Vibrio ishigakensis</name>
    <dbReference type="NCBI Taxonomy" id="1481914"/>
    <lineage>
        <taxon>Bacteria</taxon>
        <taxon>Pseudomonadati</taxon>
        <taxon>Pseudomonadota</taxon>
        <taxon>Gammaproteobacteria</taxon>
        <taxon>Vibrionales</taxon>
        <taxon>Vibrionaceae</taxon>
        <taxon>Vibrio</taxon>
    </lineage>
</organism>
<dbReference type="InterPro" id="IPR050351">
    <property type="entry name" value="BphY/WalK/GraS-like"/>
</dbReference>
<keyword evidence="5" id="KW-1003">Cell membrane</keyword>
<evidence type="ECO:0000256" key="10">
    <source>
        <dbReference type="ARBA" id="ARBA00022777"/>
    </source>
</evidence>
<dbReference type="Pfam" id="PF00989">
    <property type="entry name" value="PAS"/>
    <property type="match status" value="1"/>
</dbReference>
<protein>
    <recommendedName>
        <fullName evidence="4">histidine kinase</fullName>
        <ecNumber evidence="4">2.7.13.3</ecNumber>
    </recommendedName>
</protein>
<gene>
    <name evidence="17" type="ORF">JCM19241_630</name>
</gene>
<dbReference type="SUPFAM" id="SSF55890">
    <property type="entry name" value="Sporulation response regulatory protein Spo0B"/>
    <property type="match status" value="1"/>
</dbReference>
<comment type="catalytic activity">
    <reaction evidence="1">
        <text>ATP + protein L-histidine = ADP + protein N-phospho-L-histidine.</text>
        <dbReference type="EC" id="2.7.13.3"/>
    </reaction>
</comment>
<reference evidence="17 18" key="1">
    <citation type="submission" date="2015-01" db="EMBL/GenBank/DDBJ databases">
        <title>Vibrio sp. C94 JCM 19241 whole genome shotgun sequence.</title>
        <authorList>
            <person name="Sawabe T."/>
            <person name="Meirelles P."/>
            <person name="Feng G."/>
            <person name="Sayaka M."/>
            <person name="Hattori M."/>
            <person name="Ohkuma M."/>
        </authorList>
    </citation>
    <scope>NUCLEOTIDE SEQUENCE [LARGE SCALE GENOMIC DNA]</scope>
    <source>
        <strain evidence="18">JCM 19241</strain>
    </source>
</reference>
<dbReference type="GO" id="GO:0000155">
    <property type="term" value="F:phosphorelay sensor kinase activity"/>
    <property type="evidence" value="ECO:0007669"/>
    <property type="project" value="InterPro"/>
</dbReference>
<keyword evidence="8 15" id="KW-0812">Transmembrane</keyword>
<feature type="transmembrane region" description="Helical" evidence="15">
    <location>
        <begin position="170"/>
        <end position="188"/>
    </location>
</feature>
<dbReference type="InterPro" id="IPR000014">
    <property type="entry name" value="PAS"/>
</dbReference>
<feature type="transmembrane region" description="Helical" evidence="15">
    <location>
        <begin position="12"/>
        <end position="35"/>
    </location>
</feature>
<sequence>MTWSALSLRKRLLLVMVLSGFIELVILSIAGFYYIKSSQEQETGEKALGVANFLANSPSIINMIETREVGDLDIKMASLTQALGATFIVIGDDKGIRLIHPRAERLGLPMRGGDNIRALTHGESYVSFAQGSLGHSVRGKTAVFNDKGEIIGVVSVGYLLDSLQQRIEPYLIFLLCIALGVALLNGLLSNYAYKRFKTTLLGFEPEEMSRLFSELDATLSTIKEGVVSIDSHSRVRIFNTRAAQILGVKPEKVLNKPLSEVLPRSELNQLLSTHSAENDIDLLLNGVHIVANRQPIVVDGKTIGAVSSFRPKNEINELTKQLSQTKQYAELLRSQTHEYRNKLNTISGLLHLERIDKVQELIGQESDHYQQLISQLHQNIQEPLVAGLLLGKIERARELGLELKIEEGSQLSPLPNHIQAEDIVTVLGNLIDNAFDASSNLEQIPEPIEVSVSDLGNDLILEVSDAGRGLPTDRC</sequence>
<comment type="subcellular location">
    <subcellularLocation>
        <location evidence="2">Cell inner membrane</location>
    </subcellularLocation>
    <subcellularLocation>
        <location evidence="3">Cell membrane</location>
        <topology evidence="3">Multi-pass membrane protein</topology>
    </subcellularLocation>
</comment>
<evidence type="ECO:0000256" key="11">
    <source>
        <dbReference type="ARBA" id="ARBA00022840"/>
    </source>
</evidence>
<dbReference type="SUPFAM" id="SSF55785">
    <property type="entry name" value="PYP-like sensor domain (PAS domain)"/>
    <property type="match status" value="1"/>
</dbReference>
<evidence type="ECO:0000313" key="17">
    <source>
        <dbReference type="EMBL" id="GAM77902.1"/>
    </source>
</evidence>
<evidence type="ECO:0000256" key="14">
    <source>
        <dbReference type="ARBA" id="ARBA00023136"/>
    </source>
</evidence>
<evidence type="ECO:0000256" key="2">
    <source>
        <dbReference type="ARBA" id="ARBA00004533"/>
    </source>
</evidence>
<accession>A0A0B8QLE1</accession>
<dbReference type="Gene3D" id="3.30.565.10">
    <property type="entry name" value="Histidine kinase-like ATPase, C-terminal domain"/>
    <property type="match status" value="1"/>
</dbReference>
<name>A0A0B8QLE1_9VIBR</name>